<comment type="caution">
    <text evidence="2">The sequence shown here is derived from an EMBL/GenBank/DDBJ whole genome shotgun (WGS) entry which is preliminary data.</text>
</comment>
<feature type="compositionally biased region" description="Basic and acidic residues" evidence="1">
    <location>
        <begin position="21"/>
        <end position="35"/>
    </location>
</feature>
<evidence type="ECO:0000313" key="3">
    <source>
        <dbReference type="Proteomes" id="UP000775213"/>
    </source>
</evidence>
<sequence length="266" mass="28272">MEGGGRRLGGRGRLGPAVRRRREEGRRLVEKKGEEFGGGGGPRTRTLPALAAVNQNPSCYLSENASTSRPDGLLPNGGSSSAIISGGPAGNQNVQLGNVSSNFSGRLEVPASMLSSKNSLMGRNHMMNGTTIKTEPSYTTNSEFAFTGSSFLETQPTIDTLGASFSGTELTAQALNEPLQDIDSSPYGFLSHIPRNFSFSDLTDGFAQSAVILESYDRSPFLAPEANNFTGSPGVDCNALEHVDLQYVLAECQPHDWSNQLPVQLG</sequence>
<accession>A0AAV7GTC3</accession>
<organism evidence="2 3">
    <name type="scientific">Dendrobium chrysotoxum</name>
    <name type="common">Orchid</name>
    <dbReference type="NCBI Taxonomy" id="161865"/>
    <lineage>
        <taxon>Eukaryota</taxon>
        <taxon>Viridiplantae</taxon>
        <taxon>Streptophyta</taxon>
        <taxon>Embryophyta</taxon>
        <taxon>Tracheophyta</taxon>
        <taxon>Spermatophyta</taxon>
        <taxon>Magnoliopsida</taxon>
        <taxon>Liliopsida</taxon>
        <taxon>Asparagales</taxon>
        <taxon>Orchidaceae</taxon>
        <taxon>Epidendroideae</taxon>
        <taxon>Malaxideae</taxon>
        <taxon>Dendrobiinae</taxon>
        <taxon>Dendrobium</taxon>
    </lineage>
</organism>
<proteinExistence type="predicted"/>
<evidence type="ECO:0000313" key="2">
    <source>
        <dbReference type="EMBL" id="KAH0458938.1"/>
    </source>
</evidence>
<name>A0AAV7GTC3_DENCH</name>
<gene>
    <name evidence="2" type="ORF">IEQ34_011752</name>
</gene>
<dbReference type="EMBL" id="JAGFBR010000011">
    <property type="protein sequence ID" value="KAH0458938.1"/>
    <property type="molecule type" value="Genomic_DNA"/>
</dbReference>
<reference evidence="2 3" key="1">
    <citation type="journal article" date="2021" name="Hortic Res">
        <title>Chromosome-scale assembly of the Dendrobium chrysotoxum genome enhances the understanding of orchid evolution.</title>
        <authorList>
            <person name="Zhang Y."/>
            <person name="Zhang G.Q."/>
            <person name="Zhang D."/>
            <person name="Liu X.D."/>
            <person name="Xu X.Y."/>
            <person name="Sun W.H."/>
            <person name="Yu X."/>
            <person name="Zhu X."/>
            <person name="Wang Z.W."/>
            <person name="Zhao X."/>
            <person name="Zhong W.Y."/>
            <person name="Chen H."/>
            <person name="Yin W.L."/>
            <person name="Huang T."/>
            <person name="Niu S.C."/>
            <person name="Liu Z.J."/>
        </authorList>
    </citation>
    <scope>NUCLEOTIDE SEQUENCE [LARGE SCALE GENOMIC DNA]</scope>
    <source>
        <strain evidence="2">Lindl</strain>
    </source>
</reference>
<feature type="compositionally biased region" description="Gly residues" evidence="1">
    <location>
        <begin position="1"/>
        <end position="13"/>
    </location>
</feature>
<protein>
    <submittedName>
        <fullName evidence="2">Uncharacterized protein</fullName>
    </submittedName>
</protein>
<keyword evidence="3" id="KW-1185">Reference proteome</keyword>
<dbReference type="AlphaFoldDB" id="A0AAV7GTC3"/>
<dbReference type="Proteomes" id="UP000775213">
    <property type="component" value="Unassembled WGS sequence"/>
</dbReference>
<evidence type="ECO:0000256" key="1">
    <source>
        <dbReference type="SAM" id="MobiDB-lite"/>
    </source>
</evidence>
<feature type="region of interest" description="Disordered" evidence="1">
    <location>
        <begin position="1"/>
        <end position="46"/>
    </location>
</feature>